<comment type="caution">
    <text evidence="1">The sequence shown here is derived from an EMBL/GenBank/DDBJ whole genome shotgun (WGS) entry which is preliminary data.</text>
</comment>
<keyword evidence="2" id="KW-1185">Reference proteome</keyword>
<gene>
    <name evidence="1" type="ORF">THAOC_12872</name>
</gene>
<protein>
    <submittedName>
        <fullName evidence="1">Uncharacterized protein</fullName>
    </submittedName>
</protein>
<sequence>MLDTDKVLIDLKAGIASPTEFEGKIDVVVSDQLTIKTCPFAATVSCMALNDDEMVGWGYGSRRQSSRGGAYAKRALGVT</sequence>
<evidence type="ECO:0000313" key="2">
    <source>
        <dbReference type="Proteomes" id="UP000266841"/>
    </source>
</evidence>
<proteinExistence type="predicted"/>
<dbReference type="Proteomes" id="UP000266841">
    <property type="component" value="Unassembled WGS sequence"/>
</dbReference>
<accession>K0T745</accession>
<dbReference type="EMBL" id="AGNL01015184">
    <property type="protein sequence ID" value="EJK66222.1"/>
    <property type="molecule type" value="Genomic_DNA"/>
</dbReference>
<dbReference type="AlphaFoldDB" id="K0T745"/>
<organism evidence="1 2">
    <name type="scientific">Thalassiosira oceanica</name>
    <name type="common">Marine diatom</name>
    <dbReference type="NCBI Taxonomy" id="159749"/>
    <lineage>
        <taxon>Eukaryota</taxon>
        <taxon>Sar</taxon>
        <taxon>Stramenopiles</taxon>
        <taxon>Ochrophyta</taxon>
        <taxon>Bacillariophyta</taxon>
        <taxon>Coscinodiscophyceae</taxon>
        <taxon>Thalassiosirophycidae</taxon>
        <taxon>Thalassiosirales</taxon>
        <taxon>Thalassiosiraceae</taxon>
        <taxon>Thalassiosira</taxon>
    </lineage>
</organism>
<evidence type="ECO:0000313" key="1">
    <source>
        <dbReference type="EMBL" id="EJK66222.1"/>
    </source>
</evidence>
<reference evidence="1 2" key="1">
    <citation type="journal article" date="2012" name="Genome Biol.">
        <title>Genome and low-iron response of an oceanic diatom adapted to chronic iron limitation.</title>
        <authorList>
            <person name="Lommer M."/>
            <person name="Specht M."/>
            <person name="Roy A.S."/>
            <person name="Kraemer L."/>
            <person name="Andreson R."/>
            <person name="Gutowska M.A."/>
            <person name="Wolf J."/>
            <person name="Bergner S.V."/>
            <person name="Schilhabel M.B."/>
            <person name="Klostermeier U.C."/>
            <person name="Beiko R.G."/>
            <person name="Rosenstiel P."/>
            <person name="Hippler M."/>
            <person name="Laroche J."/>
        </authorList>
    </citation>
    <scope>NUCLEOTIDE SEQUENCE [LARGE SCALE GENOMIC DNA]</scope>
    <source>
        <strain evidence="1 2">CCMP1005</strain>
    </source>
</reference>
<name>K0T745_THAOC</name>